<keyword evidence="6" id="KW-0862">Zinc</keyword>
<dbReference type="GO" id="GO:0061630">
    <property type="term" value="F:ubiquitin protein ligase activity"/>
    <property type="evidence" value="ECO:0007669"/>
    <property type="project" value="UniProtKB-EC"/>
</dbReference>
<dbReference type="SMART" id="SM00184">
    <property type="entry name" value="RING"/>
    <property type="match status" value="1"/>
</dbReference>
<evidence type="ECO:0000256" key="3">
    <source>
        <dbReference type="ARBA" id="ARBA00022679"/>
    </source>
</evidence>
<keyword evidence="10" id="KW-1185">Reference proteome</keyword>
<dbReference type="InterPro" id="IPR013083">
    <property type="entry name" value="Znf_RING/FYVE/PHD"/>
</dbReference>
<dbReference type="PANTHER" id="PTHR46077">
    <property type="entry name" value="E3 UBIQUITIN-PROTEIN LIGASE TOPORS"/>
    <property type="match status" value="1"/>
</dbReference>
<dbReference type="InterPro" id="IPR001841">
    <property type="entry name" value="Znf_RING"/>
</dbReference>
<proteinExistence type="predicted"/>
<keyword evidence="4" id="KW-0805">Transcription regulation</keyword>
<evidence type="ECO:0000313" key="10">
    <source>
        <dbReference type="Proteomes" id="UP000078576"/>
    </source>
</evidence>
<dbReference type="PANTHER" id="PTHR46077:SF1">
    <property type="entry name" value="TOP1 BINDING ARGININE_SERINE RICH PROTEIN, E3 UBIQUITIN LIGASE"/>
    <property type="match status" value="1"/>
</dbReference>
<reference evidence="10" key="1">
    <citation type="submission" date="2014-12" db="EMBL/GenBank/DDBJ databases">
        <title>Genome Sequence of Valsa Canker Pathogens Uncovers a Specific Adaption of Colonization on Woody Bark.</title>
        <authorList>
            <person name="Yin Z."/>
            <person name="Liu H."/>
            <person name="Gao X."/>
            <person name="Li Z."/>
            <person name="Song N."/>
            <person name="Ke X."/>
            <person name="Dai Q."/>
            <person name="Wu Y."/>
            <person name="Sun Y."/>
            <person name="Xu J.-R."/>
            <person name="Kang Z.K."/>
            <person name="Wang L."/>
            <person name="Huang L."/>
        </authorList>
    </citation>
    <scope>NUCLEOTIDE SEQUENCE [LARGE SCALE GENOMIC DNA]</scope>
    <source>
        <strain evidence="10">SXYL134</strain>
    </source>
</reference>
<evidence type="ECO:0000256" key="2">
    <source>
        <dbReference type="ARBA" id="ARBA00012483"/>
    </source>
</evidence>
<keyword evidence="6" id="KW-0863">Zinc-finger</keyword>
<keyword evidence="5" id="KW-0804">Transcription</keyword>
<dbReference type="SUPFAM" id="SSF57850">
    <property type="entry name" value="RING/U-box"/>
    <property type="match status" value="1"/>
</dbReference>
<dbReference type="STRING" id="694573.A0A194VCR0"/>
<protein>
    <recommendedName>
        <fullName evidence="2">RING-type E3 ubiquitin transferase</fullName>
        <ecNumber evidence="2">2.3.2.27</ecNumber>
    </recommendedName>
</protein>
<comment type="catalytic activity">
    <reaction evidence="1">
        <text>S-ubiquitinyl-[E2 ubiquitin-conjugating enzyme]-L-cysteine + [acceptor protein]-L-lysine = [E2 ubiquitin-conjugating enzyme]-L-cysteine + N(6)-ubiquitinyl-[acceptor protein]-L-lysine.</text>
        <dbReference type="EC" id="2.3.2.27"/>
    </reaction>
</comment>
<dbReference type="Proteomes" id="UP000078576">
    <property type="component" value="Unassembled WGS sequence"/>
</dbReference>
<dbReference type="EMBL" id="KN714784">
    <property type="protein sequence ID" value="KUI61698.1"/>
    <property type="molecule type" value="Genomic_DNA"/>
</dbReference>
<dbReference type="AlphaFoldDB" id="A0A194VCR0"/>
<name>A0A194VCR0_CYTMA</name>
<dbReference type="GO" id="GO:0006513">
    <property type="term" value="P:protein monoubiquitination"/>
    <property type="evidence" value="ECO:0007669"/>
    <property type="project" value="TreeGrafter"/>
</dbReference>
<dbReference type="GO" id="GO:0008270">
    <property type="term" value="F:zinc ion binding"/>
    <property type="evidence" value="ECO:0007669"/>
    <property type="project" value="UniProtKB-KW"/>
</dbReference>
<evidence type="ECO:0000259" key="8">
    <source>
        <dbReference type="PROSITE" id="PS50089"/>
    </source>
</evidence>
<feature type="region of interest" description="Disordered" evidence="7">
    <location>
        <begin position="104"/>
        <end position="125"/>
    </location>
</feature>
<evidence type="ECO:0000256" key="5">
    <source>
        <dbReference type="ARBA" id="ARBA00023163"/>
    </source>
</evidence>
<keyword evidence="6" id="KW-0479">Metal-binding</keyword>
<feature type="domain" description="RING-type" evidence="8">
    <location>
        <begin position="37"/>
        <end position="77"/>
    </location>
</feature>
<sequence length="359" mass="40886">MGDEGEGAQGFQEQILQETLSGISSHKNGDDSADACCVICLSEISEPSKAQPCGHHNFDFLCLASWLSLKTTCPLCKAEISEVHYEIQNEGKTWKTYKIPKRGLEPAPEARSSENVPRRNDSSSSFSMDSLLRRFDSERRSFPWRSYSSGQGRARPTASHSSASGAAAQDPLERRRDVYRKRLFSLHVGSNSRSRYRDITPLDINTSDDLQSRARAWIRRELQVFEFLRDDSWSPPESGGPPSEDTRRRRQNNAEFVLEYVIAILKTVDIQSGHAEELLGDFLGRENTRLFLHELRNFLRSPYSSVESWDRHVQYDDDAQTRSSSPGSESDTVEEFALKNWMVALRSTWEMKTLVDNHI</sequence>
<organism evidence="9 10">
    <name type="scientific">Cytospora mali</name>
    <name type="common">Apple Valsa canker fungus</name>
    <name type="synonym">Valsa mali</name>
    <dbReference type="NCBI Taxonomy" id="578113"/>
    <lineage>
        <taxon>Eukaryota</taxon>
        <taxon>Fungi</taxon>
        <taxon>Dikarya</taxon>
        <taxon>Ascomycota</taxon>
        <taxon>Pezizomycotina</taxon>
        <taxon>Sordariomycetes</taxon>
        <taxon>Sordariomycetidae</taxon>
        <taxon>Diaporthales</taxon>
        <taxon>Cytosporaceae</taxon>
        <taxon>Cytospora</taxon>
    </lineage>
</organism>
<feature type="compositionally biased region" description="Low complexity" evidence="7">
    <location>
        <begin position="158"/>
        <end position="168"/>
    </location>
</feature>
<accession>A0A194VCR0</accession>
<evidence type="ECO:0000313" key="9">
    <source>
        <dbReference type="EMBL" id="KUI61698.1"/>
    </source>
</evidence>
<dbReference type="PROSITE" id="PS50089">
    <property type="entry name" value="ZF_RING_2"/>
    <property type="match status" value="1"/>
</dbReference>
<gene>
    <name evidence="9" type="ORF">VP1G_11298</name>
</gene>
<dbReference type="GO" id="GO:0000209">
    <property type="term" value="P:protein polyubiquitination"/>
    <property type="evidence" value="ECO:0007669"/>
    <property type="project" value="TreeGrafter"/>
</dbReference>
<evidence type="ECO:0000256" key="6">
    <source>
        <dbReference type="PROSITE-ProRule" id="PRU00175"/>
    </source>
</evidence>
<evidence type="ECO:0000256" key="7">
    <source>
        <dbReference type="SAM" id="MobiDB-lite"/>
    </source>
</evidence>
<dbReference type="Pfam" id="PF13639">
    <property type="entry name" value="zf-RING_2"/>
    <property type="match status" value="1"/>
</dbReference>
<dbReference type="OrthoDB" id="21204at2759"/>
<evidence type="ECO:0000256" key="4">
    <source>
        <dbReference type="ARBA" id="ARBA00023015"/>
    </source>
</evidence>
<keyword evidence="3" id="KW-0808">Transferase</keyword>
<evidence type="ECO:0000256" key="1">
    <source>
        <dbReference type="ARBA" id="ARBA00000900"/>
    </source>
</evidence>
<feature type="region of interest" description="Disordered" evidence="7">
    <location>
        <begin position="145"/>
        <end position="172"/>
    </location>
</feature>
<dbReference type="EC" id="2.3.2.27" evidence="2"/>
<dbReference type="Gene3D" id="3.30.40.10">
    <property type="entry name" value="Zinc/RING finger domain, C3HC4 (zinc finger)"/>
    <property type="match status" value="1"/>
</dbReference>